<dbReference type="PANTHER" id="PTHR18871">
    <property type="entry name" value="CENTROSOMAL PROTEIN OF 112 KDA"/>
    <property type="match status" value="1"/>
</dbReference>
<feature type="non-terminal residue" evidence="2">
    <location>
        <position position="1"/>
    </location>
</feature>
<gene>
    <name evidence="2" type="ORF">SMN809_LOCUS73549</name>
</gene>
<evidence type="ECO:0000313" key="3">
    <source>
        <dbReference type="Proteomes" id="UP000676336"/>
    </source>
</evidence>
<reference evidence="2" key="1">
    <citation type="submission" date="2021-02" db="EMBL/GenBank/DDBJ databases">
        <authorList>
            <person name="Nowell W R."/>
        </authorList>
    </citation>
    <scope>NUCLEOTIDE SEQUENCE</scope>
</reference>
<name>A0A8S3I6B2_9BILA</name>
<dbReference type="EMBL" id="CAJOBI010328124">
    <property type="protein sequence ID" value="CAF5194710.1"/>
    <property type="molecule type" value="Genomic_DNA"/>
</dbReference>
<comment type="caution">
    <text evidence="2">The sequence shown here is derived from an EMBL/GenBank/DDBJ whole genome shotgun (WGS) entry which is preliminary data.</text>
</comment>
<proteinExistence type="predicted"/>
<organism evidence="2 3">
    <name type="scientific">Rotaria magnacalcarata</name>
    <dbReference type="NCBI Taxonomy" id="392030"/>
    <lineage>
        <taxon>Eukaryota</taxon>
        <taxon>Metazoa</taxon>
        <taxon>Spiralia</taxon>
        <taxon>Gnathifera</taxon>
        <taxon>Rotifera</taxon>
        <taxon>Eurotatoria</taxon>
        <taxon>Bdelloidea</taxon>
        <taxon>Philodinida</taxon>
        <taxon>Philodinidae</taxon>
        <taxon>Rotaria</taxon>
    </lineage>
</organism>
<dbReference type="Proteomes" id="UP000676336">
    <property type="component" value="Unassembled WGS sequence"/>
</dbReference>
<feature type="coiled-coil region" evidence="1">
    <location>
        <begin position="24"/>
        <end position="97"/>
    </location>
</feature>
<accession>A0A8S3I6B2</accession>
<keyword evidence="1" id="KW-0175">Coiled coil</keyword>
<evidence type="ECO:0000256" key="1">
    <source>
        <dbReference type="SAM" id="Coils"/>
    </source>
</evidence>
<sequence>MERKVHEIKLYHENEKQDIKRQHSRIHQDLLDETNQRLKKMENDYKSQQVTNDSTISEMERRMVELRSNVDRLQQLKQKLDEEKISLVKNNETLQLQ</sequence>
<dbReference type="PANTHER" id="PTHR18871:SF2">
    <property type="entry name" value="CENTROSOMAL PROTEIN OF 112 KDA"/>
    <property type="match status" value="1"/>
</dbReference>
<dbReference type="InterPro" id="IPR055310">
    <property type="entry name" value="CEP112"/>
</dbReference>
<dbReference type="AlphaFoldDB" id="A0A8S3I6B2"/>
<evidence type="ECO:0000313" key="2">
    <source>
        <dbReference type="EMBL" id="CAF5194710.1"/>
    </source>
</evidence>
<protein>
    <submittedName>
        <fullName evidence="2">Uncharacterized protein</fullName>
    </submittedName>
</protein>